<evidence type="ECO:0000313" key="2">
    <source>
        <dbReference type="Proteomes" id="UP000005324"/>
    </source>
</evidence>
<comment type="caution">
    <text evidence="1">The sequence shown here is derived from an EMBL/GenBank/DDBJ whole genome shotgun (WGS) entry which is preliminary data.</text>
</comment>
<feature type="non-terminal residue" evidence="1">
    <location>
        <position position="56"/>
    </location>
</feature>
<dbReference type="Proteomes" id="UP000005324">
    <property type="component" value="Unassembled WGS sequence"/>
</dbReference>
<protein>
    <submittedName>
        <fullName evidence="1">Uncharacterized protein</fullName>
    </submittedName>
</protein>
<sequence>MPSTIRAAAETGFKGSKAARSWLCGTGGAAWRAPERSASLYHSGRRGAAGAAWPAG</sequence>
<evidence type="ECO:0000313" key="1">
    <source>
        <dbReference type="EMBL" id="EFH10868.1"/>
    </source>
</evidence>
<keyword evidence="2" id="KW-1185">Reference proteome</keyword>
<organism evidence="1 2">
    <name type="scientific">Pseudoroseomonas cervicalis ATCC 49957</name>
    <dbReference type="NCBI Taxonomy" id="525371"/>
    <lineage>
        <taxon>Bacteria</taxon>
        <taxon>Pseudomonadati</taxon>
        <taxon>Pseudomonadota</taxon>
        <taxon>Alphaproteobacteria</taxon>
        <taxon>Acetobacterales</taxon>
        <taxon>Roseomonadaceae</taxon>
        <taxon>Roseomonas</taxon>
    </lineage>
</organism>
<dbReference type="HOGENOM" id="CLU_3019201_0_0_5"/>
<reference evidence="1 2" key="1">
    <citation type="submission" date="2010-04" db="EMBL/GenBank/DDBJ databases">
        <authorList>
            <person name="Qin X."/>
            <person name="Bachman B."/>
            <person name="Battles P."/>
            <person name="Bell A."/>
            <person name="Bess C."/>
            <person name="Bickham C."/>
            <person name="Chaboub L."/>
            <person name="Chen D."/>
            <person name="Coyle M."/>
            <person name="Deiros D.R."/>
            <person name="Dinh H."/>
            <person name="Forbes L."/>
            <person name="Fowler G."/>
            <person name="Francisco L."/>
            <person name="Fu Q."/>
            <person name="Gubbala S."/>
            <person name="Hale W."/>
            <person name="Han Y."/>
            <person name="Hemphill L."/>
            <person name="Highlander S.K."/>
            <person name="Hirani K."/>
            <person name="Hogues M."/>
            <person name="Jackson L."/>
            <person name="Jakkamsetti A."/>
            <person name="Javaid M."/>
            <person name="Jiang H."/>
            <person name="Korchina V."/>
            <person name="Kovar C."/>
            <person name="Lara F."/>
            <person name="Lee S."/>
            <person name="Mata R."/>
            <person name="Mathew T."/>
            <person name="Moen C."/>
            <person name="Morales K."/>
            <person name="Munidasa M."/>
            <person name="Nazareth L."/>
            <person name="Ngo R."/>
            <person name="Nguyen L."/>
            <person name="Okwuonu G."/>
            <person name="Ongeri F."/>
            <person name="Patil S."/>
            <person name="Petrosino J."/>
            <person name="Pham C."/>
            <person name="Pham P."/>
            <person name="Pu L.-L."/>
            <person name="Puazo M."/>
            <person name="Raj R."/>
            <person name="Reid J."/>
            <person name="Rouhana J."/>
            <person name="Saada N."/>
            <person name="Shang Y."/>
            <person name="Simmons D."/>
            <person name="Thornton R."/>
            <person name="Warren J."/>
            <person name="Weissenberger G."/>
            <person name="Zhang J."/>
            <person name="Zhang L."/>
            <person name="Zhou C."/>
            <person name="Zhu D."/>
            <person name="Muzny D."/>
            <person name="Worley K."/>
            <person name="Gibbs R."/>
        </authorList>
    </citation>
    <scope>NUCLEOTIDE SEQUENCE [LARGE SCALE GENOMIC DNA]</scope>
    <source>
        <strain evidence="1 2">ATCC 49957</strain>
    </source>
</reference>
<proteinExistence type="predicted"/>
<accession>D5RPA5</accession>
<dbReference type="AlphaFoldDB" id="D5RPA5"/>
<name>D5RPA5_9PROT</name>
<gene>
    <name evidence="1" type="ORF">HMPREF0731_2916</name>
</gene>
<dbReference type="EMBL" id="ADVL01000623">
    <property type="protein sequence ID" value="EFH10868.1"/>
    <property type="molecule type" value="Genomic_DNA"/>
</dbReference>